<feature type="region of interest" description="Disordered" evidence="1">
    <location>
        <begin position="1"/>
        <end position="20"/>
    </location>
</feature>
<evidence type="ECO:0000256" key="1">
    <source>
        <dbReference type="SAM" id="MobiDB-lite"/>
    </source>
</evidence>
<keyword evidence="3" id="KW-1185">Reference proteome</keyword>
<organism evidence="2 3">
    <name type="scientific">Gelidibacter pelagius</name>
    <dbReference type="NCBI Taxonomy" id="2819985"/>
    <lineage>
        <taxon>Bacteria</taxon>
        <taxon>Pseudomonadati</taxon>
        <taxon>Bacteroidota</taxon>
        <taxon>Flavobacteriia</taxon>
        <taxon>Flavobacteriales</taxon>
        <taxon>Flavobacteriaceae</taxon>
        <taxon>Gelidibacter</taxon>
    </lineage>
</organism>
<reference evidence="2 3" key="1">
    <citation type="submission" date="2021-03" db="EMBL/GenBank/DDBJ databases">
        <title>Gelidibacter sp. nov., isolated from costal sediment.</title>
        <authorList>
            <person name="Lun K.-Y."/>
        </authorList>
    </citation>
    <scope>NUCLEOTIDE SEQUENCE [LARGE SCALE GENOMIC DNA]</scope>
    <source>
        <strain evidence="2 3">DF109</strain>
    </source>
</reference>
<proteinExistence type="predicted"/>
<sequence>MYFAKVRTDNGEDTKKIVKE</sequence>
<accession>A0ABS3SX55</accession>
<evidence type="ECO:0000313" key="2">
    <source>
        <dbReference type="EMBL" id="MBO3099337.1"/>
    </source>
</evidence>
<dbReference type="EMBL" id="JAGEVG010000016">
    <property type="protein sequence ID" value="MBO3099337.1"/>
    <property type="molecule type" value="Genomic_DNA"/>
</dbReference>
<dbReference type="Proteomes" id="UP000681315">
    <property type="component" value="Unassembled WGS sequence"/>
</dbReference>
<protein>
    <submittedName>
        <fullName evidence="2">Uncharacterized protein</fullName>
    </submittedName>
</protein>
<evidence type="ECO:0000313" key="3">
    <source>
        <dbReference type="Proteomes" id="UP000681315"/>
    </source>
</evidence>
<name>A0ABS3SX55_9FLAO</name>
<comment type="caution">
    <text evidence="2">The sequence shown here is derived from an EMBL/GenBank/DDBJ whole genome shotgun (WGS) entry which is preliminary data.</text>
</comment>
<gene>
    <name evidence="2" type="ORF">J4051_13735</name>
</gene>